<dbReference type="Pfam" id="PF01073">
    <property type="entry name" value="3Beta_HSD"/>
    <property type="match status" value="1"/>
</dbReference>
<feature type="signal peptide" evidence="3">
    <location>
        <begin position="1"/>
        <end position="22"/>
    </location>
</feature>
<dbReference type="GO" id="GO:0016616">
    <property type="term" value="F:oxidoreductase activity, acting on the CH-OH group of donors, NAD or NADP as acceptor"/>
    <property type="evidence" value="ECO:0007669"/>
    <property type="project" value="InterPro"/>
</dbReference>
<proteinExistence type="inferred from homology"/>
<comment type="caution">
    <text evidence="5">The sequence shown here is derived from an EMBL/GenBank/DDBJ whole genome shotgun (WGS) entry which is preliminary data.</text>
</comment>
<evidence type="ECO:0000259" key="4">
    <source>
        <dbReference type="Pfam" id="PF01073"/>
    </source>
</evidence>
<keyword evidence="2" id="KW-0560">Oxidoreductase</keyword>
<dbReference type="SUPFAM" id="SSF51735">
    <property type="entry name" value="NAD(P)-binding Rossmann-fold domains"/>
    <property type="match status" value="1"/>
</dbReference>
<dbReference type="STRING" id="1448321.A0A317VWH6"/>
<feature type="chain" id="PRO_5016359130" evidence="3">
    <location>
        <begin position="23"/>
        <end position="493"/>
    </location>
</feature>
<gene>
    <name evidence="5" type="ORF">BO70DRAFT_372553</name>
</gene>
<keyword evidence="3" id="KW-0732">Signal</keyword>
<evidence type="ECO:0000256" key="2">
    <source>
        <dbReference type="ARBA" id="ARBA00023002"/>
    </source>
</evidence>
<evidence type="ECO:0000313" key="6">
    <source>
        <dbReference type="Proteomes" id="UP000247233"/>
    </source>
</evidence>
<organism evidence="5 6">
    <name type="scientific">Aspergillus heteromorphus CBS 117.55</name>
    <dbReference type="NCBI Taxonomy" id="1448321"/>
    <lineage>
        <taxon>Eukaryota</taxon>
        <taxon>Fungi</taxon>
        <taxon>Dikarya</taxon>
        <taxon>Ascomycota</taxon>
        <taxon>Pezizomycotina</taxon>
        <taxon>Eurotiomycetes</taxon>
        <taxon>Eurotiomycetidae</taxon>
        <taxon>Eurotiales</taxon>
        <taxon>Aspergillaceae</taxon>
        <taxon>Aspergillus</taxon>
        <taxon>Aspergillus subgen. Circumdati</taxon>
    </lineage>
</organism>
<protein>
    <submittedName>
        <fullName evidence="5">NAD(P)-binding protein</fullName>
    </submittedName>
</protein>
<evidence type="ECO:0000256" key="1">
    <source>
        <dbReference type="ARBA" id="ARBA00009219"/>
    </source>
</evidence>
<comment type="similarity">
    <text evidence="1">Belongs to the 3-beta-HSD family.</text>
</comment>
<evidence type="ECO:0000313" key="5">
    <source>
        <dbReference type="EMBL" id="PWY76280.1"/>
    </source>
</evidence>
<dbReference type="OrthoDB" id="10058185at2759"/>
<dbReference type="VEuPathDB" id="FungiDB:BO70DRAFT_372553"/>
<dbReference type="GO" id="GO:0006694">
    <property type="term" value="P:steroid biosynthetic process"/>
    <property type="evidence" value="ECO:0007669"/>
    <property type="project" value="InterPro"/>
</dbReference>
<dbReference type="AlphaFoldDB" id="A0A317VWH6"/>
<dbReference type="RefSeq" id="XP_025397644.1">
    <property type="nucleotide sequence ID" value="XM_025544857.1"/>
</dbReference>
<accession>A0A317VWH6</accession>
<dbReference type="Proteomes" id="UP000247233">
    <property type="component" value="Unassembled WGS sequence"/>
</dbReference>
<dbReference type="EMBL" id="MSFL01000020">
    <property type="protein sequence ID" value="PWY76280.1"/>
    <property type="molecule type" value="Genomic_DNA"/>
</dbReference>
<reference evidence="5 6" key="1">
    <citation type="submission" date="2016-12" db="EMBL/GenBank/DDBJ databases">
        <title>The genomes of Aspergillus section Nigri reveals drivers in fungal speciation.</title>
        <authorList>
            <consortium name="DOE Joint Genome Institute"/>
            <person name="Vesth T.C."/>
            <person name="Nybo J."/>
            <person name="Theobald S."/>
            <person name="Brandl J."/>
            <person name="Frisvad J.C."/>
            <person name="Nielsen K.F."/>
            <person name="Lyhne E.K."/>
            <person name="Kogle M.E."/>
            <person name="Kuo A."/>
            <person name="Riley R."/>
            <person name="Clum A."/>
            <person name="Nolan M."/>
            <person name="Lipzen A."/>
            <person name="Salamov A."/>
            <person name="Henrissat B."/>
            <person name="Wiebenga A."/>
            <person name="De Vries R.P."/>
            <person name="Grigoriev I.V."/>
            <person name="Mortensen U.H."/>
            <person name="Andersen M.R."/>
            <person name="Baker S.E."/>
        </authorList>
    </citation>
    <scope>NUCLEOTIDE SEQUENCE [LARGE SCALE GENOMIC DNA]</scope>
    <source>
        <strain evidence="5 6">CBS 117.55</strain>
    </source>
</reference>
<dbReference type="PANTHER" id="PTHR43245">
    <property type="entry name" value="BIFUNCTIONAL POLYMYXIN RESISTANCE PROTEIN ARNA"/>
    <property type="match status" value="1"/>
</dbReference>
<dbReference type="Gene3D" id="3.40.50.720">
    <property type="entry name" value="NAD(P)-binding Rossmann-like Domain"/>
    <property type="match status" value="1"/>
</dbReference>
<dbReference type="InterPro" id="IPR036291">
    <property type="entry name" value="NAD(P)-bd_dom_sf"/>
</dbReference>
<dbReference type="InterPro" id="IPR002225">
    <property type="entry name" value="3Beta_OHSteriod_DH/Estase"/>
</dbReference>
<feature type="domain" description="3-beta hydroxysteroid dehydrogenase/isomerase" evidence="4">
    <location>
        <begin position="70"/>
        <end position="354"/>
    </location>
</feature>
<name>A0A317VWH6_9EURO</name>
<dbReference type="InterPro" id="IPR050177">
    <property type="entry name" value="Lipid_A_modif_metabolic_enz"/>
</dbReference>
<evidence type="ECO:0000256" key="3">
    <source>
        <dbReference type="SAM" id="SignalP"/>
    </source>
</evidence>
<sequence>MIPTILAISGLAILYLYHVNRGMSEVPEEARRLSPRRWTVDEIKAAFEDSIQNPVDVQKSLPPRQNRRYIVVGGSGLVGNWVVTHLLLRGETPSAVRILDLQPPRRELLDQGVTFVQTNITDEDAVLNAFSQPWAQETASLPLTVIHNAAVIRPSERHPAFLSLCRNVNVTGTVHVLNAAKQSGASCFISTSSGSVCLRSPSFWLFPWTRTPKHMVQVINDSTSLPTKHEDFFGNYPVTKAEAERIVRAADDPSSNFRTGCIRPANGIYGIGDDASATITGTYLRAGGNPSWLYPIIQNFVNAENVSLAHLLYEQRLLEHAANPTSRPNCGGQAFVVTDPNPAISFADFYLLLCTLSKTPVAFPPVPAIPFLLLSYLVEWYALLQRIYLPWLLPPVSGDLAQMQPALFAISTVHVVVDDGRARRAPEEGGLGYNPPISTLYGLCKELGDWNRRHADRKSAAAVIAEKKLVGLSVETKCGVDVDVDVVVPPRKV</sequence>
<dbReference type="PANTHER" id="PTHR43245:SF51">
    <property type="entry name" value="SHORT CHAIN DEHYDROGENASE_REDUCTASE FAMILY 42E, MEMBER 2"/>
    <property type="match status" value="1"/>
</dbReference>
<keyword evidence="6" id="KW-1185">Reference proteome</keyword>
<dbReference type="GeneID" id="37067094"/>